<dbReference type="GeneID" id="28856200"/>
<evidence type="ECO:0000313" key="4">
    <source>
        <dbReference type="Proteomes" id="UP000078397"/>
    </source>
</evidence>
<dbReference type="GO" id="GO:0045121">
    <property type="term" value="C:membrane raft"/>
    <property type="evidence" value="ECO:0007669"/>
    <property type="project" value="TreeGrafter"/>
</dbReference>
<feature type="transmembrane region" description="Helical" evidence="2">
    <location>
        <begin position="7"/>
        <end position="30"/>
    </location>
</feature>
<organism evidence="3 4">
    <name type="scientific">Pochonia chlamydosporia 170</name>
    <dbReference type="NCBI Taxonomy" id="1380566"/>
    <lineage>
        <taxon>Eukaryota</taxon>
        <taxon>Fungi</taxon>
        <taxon>Dikarya</taxon>
        <taxon>Ascomycota</taxon>
        <taxon>Pezizomycotina</taxon>
        <taxon>Sordariomycetes</taxon>
        <taxon>Hypocreomycetidae</taxon>
        <taxon>Hypocreales</taxon>
        <taxon>Clavicipitaceae</taxon>
        <taxon>Pochonia</taxon>
    </lineage>
</organism>
<dbReference type="OrthoDB" id="5419460at2759"/>
<gene>
    <name evidence="3" type="ORF">VFPPC_14437</name>
</gene>
<protein>
    <submittedName>
        <fullName evidence="3">Cortical patch protein</fullName>
    </submittedName>
</protein>
<dbReference type="Proteomes" id="UP000078397">
    <property type="component" value="Unassembled WGS sequence"/>
</dbReference>
<dbReference type="GO" id="GO:0031505">
    <property type="term" value="P:fungal-type cell wall organization"/>
    <property type="evidence" value="ECO:0007669"/>
    <property type="project" value="TreeGrafter"/>
</dbReference>
<evidence type="ECO:0000256" key="2">
    <source>
        <dbReference type="SAM" id="Phobius"/>
    </source>
</evidence>
<dbReference type="GO" id="GO:0006897">
    <property type="term" value="P:endocytosis"/>
    <property type="evidence" value="ECO:0007669"/>
    <property type="project" value="TreeGrafter"/>
</dbReference>
<keyword evidence="2" id="KW-0472">Membrane</keyword>
<feature type="transmembrane region" description="Helical" evidence="2">
    <location>
        <begin position="191"/>
        <end position="210"/>
    </location>
</feature>
<dbReference type="PANTHER" id="PTHR36414:SF1">
    <property type="entry name" value="PROTEIN SUR7"/>
    <property type="match status" value="1"/>
</dbReference>
<dbReference type="GO" id="GO:0030866">
    <property type="term" value="P:cortical actin cytoskeleton organization"/>
    <property type="evidence" value="ECO:0007669"/>
    <property type="project" value="TreeGrafter"/>
</dbReference>
<dbReference type="Pfam" id="PF06687">
    <property type="entry name" value="SUR7"/>
    <property type="match status" value="1"/>
</dbReference>
<name>A0A179FP32_METCM</name>
<evidence type="ECO:0000256" key="1">
    <source>
        <dbReference type="SAM" id="MobiDB-lite"/>
    </source>
</evidence>
<accession>A0A179FP32</accession>
<dbReference type="GO" id="GO:0032185">
    <property type="term" value="P:septin cytoskeleton organization"/>
    <property type="evidence" value="ECO:0007669"/>
    <property type="project" value="TreeGrafter"/>
</dbReference>
<keyword evidence="2" id="KW-1133">Transmembrane helix</keyword>
<sequence length="244" mass="26786">MPKNFPLGLAGLVMLATSILFLFFIILSGVTNSTPLNKTYFLRAHTEGITGALPWSQWTYFYICGDDNKDCTSAKAAMPFGWAWDTHARNVPSGLGGDYGSGTTSFSYFYMWRFSWVFILIALFFEVLAFFSGFLACCGRLGAAISFFVSGIALVCHAVATSLFTATFVMARDKFHDAGRDAELGAYGFGFMWGSFTALLIATVLFALGIRGDKTRATGGGGGLFRRKRSTRSYEGRRVKDDYS</sequence>
<dbReference type="GO" id="GO:0005938">
    <property type="term" value="C:cell cortex"/>
    <property type="evidence" value="ECO:0007669"/>
    <property type="project" value="TreeGrafter"/>
</dbReference>
<comment type="caution">
    <text evidence="3">The sequence shown here is derived from an EMBL/GenBank/DDBJ whole genome shotgun (WGS) entry which is preliminary data.</text>
</comment>
<proteinExistence type="predicted"/>
<dbReference type="RefSeq" id="XP_018144204.1">
    <property type="nucleotide sequence ID" value="XM_018292206.1"/>
</dbReference>
<dbReference type="InterPro" id="IPR009571">
    <property type="entry name" value="SUR7/Rim9-like_fungi"/>
</dbReference>
<reference evidence="3 4" key="1">
    <citation type="journal article" date="2016" name="PLoS Pathog.">
        <title>Biosynthesis of antibiotic leucinostatins in bio-control fungus Purpureocillium lilacinum and their inhibition on phytophthora revealed by genome mining.</title>
        <authorList>
            <person name="Wang G."/>
            <person name="Liu Z."/>
            <person name="Lin R."/>
            <person name="Li E."/>
            <person name="Mao Z."/>
            <person name="Ling J."/>
            <person name="Yang Y."/>
            <person name="Yin W.B."/>
            <person name="Xie B."/>
        </authorList>
    </citation>
    <scope>NUCLEOTIDE SEQUENCE [LARGE SCALE GENOMIC DNA]</scope>
    <source>
        <strain evidence="3">170</strain>
    </source>
</reference>
<keyword evidence="4" id="KW-1185">Reference proteome</keyword>
<dbReference type="AlphaFoldDB" id="A0A179FP32"/>
<feature type="region of interest" description="Disordered" evidence="1">
    <location>
        <begin position="221"/>
        <end position="244"/>
    </location>
</feature>
<dbReference type="EMBL" id="LSBJ02000004">
    <property type="protein sequence ID" value="OAQ67117.1"/>
    <property type="molecule type" value="Genomic_DNA"/>
</dbReference>
<keyword evidence="2" id="KW-0812">Transmembrane</keyword>
<dbReference type="GO" id="GO:0005886">
    <property type="term" value="C:plasma membrane"/>
    <property type="evidence" value="ECO:0007669"/>
    <property type="project" value="InterPro"/>
</dbReference>
<dbReference type="KEGG" id="pchm:VFPPC_14437"/>
<evidence type="ECO:0000313" key="3">
    <source>
        <dbReference type="EMBL" id="OAQ67117.1"/>
    </source>
</evidence>
<dbReference type="Gene3D" id="1.20.140.150">
    <property type="match status" value="1"/>
</dbReference>
<feature type="compositionally biased region" description="Basic and acidic residues" evidence="1">
    <location>
        <begin position="232"/>
        <end position="244"/>
    </location>
</feature>
<feature type="transmembrane region" description="Helical" evidence="2">
    <location>
        <begin position="147"/>
        <end position="171"/>
    </location>
</feature>
<dbReference type="PANTHER" id="PTHR36414">
    <property type="entry name" value="PROTEIN SUR7"/>
    <property type="match status" value="1"/>
</dbReference>
<feature type="transmembrane region" description="Helical" evidence="2">
    <location>
        <begin position="114"/>
        <end position="135"/>
    </location>
</feature>